<dbReference type="PANTHER" id="PTHR34477">
    <property type="entry name" value="UPF0213 PROTEIN YHBQ"/>
    <property type="match status" value="1"/>
</dbReference>
<keyword evidence="3" id="KW-0255">Endonuclease</keyword>
<dbReference type="Pfam" id="PF01541">
    <property type="entry name" value="GIY-YIG"/>
    <property type="match status" value="1"/>
</dbReference>
<dbReference type="Gene3D" id="3.40.1440.10">
    <property type="entry name" value="GIY-YIG endonuclease"/>
    <property type="match status" value="1"/>
</dbReference>
<dbReference type="Proteomes" id="UP000240708">
    <property type="component" value="Unassembled WGS sequence"/>
</dbReference>
<gene>
    <name evidence="3" type="ORF">CLV48_10329</name>
</gene>
<dbReference type="PROSITE" id="PS50164">
    <property type="entry name" value="GIY_YIG"/>
    <property type="match status" value="1"/>
</dbReference>
<evidence type="ECO:0000259" key="2">
    <source>
        <dbReference type="PROSITE" id="PS50164"/>
    </source>
</evidence>
<name>A0A2P8E7T7_9BACT</name>
<dbReference type="InterPro" id="IPR000305">
    <property type="entry name" value="GIY-YIG_endonuc"/>
</dbReference>
<dbReference type="InterPro" id="IPR035901">
    <property type="entry name" value="GIY-YIG_endonuc_sf"/>
</dbReference>
<dbReference type="InterPro" id="IPR050190">
    <property type="entry name" value="UPF0213_domain"/>
</dbReference>
<dbReference type="SUPFAM" id="SSF82771">
    <property type="entry name" value="GIY-YIG endonuclease"/>
    <property type="match status" value="1"/>
</dbReference>
<dbReference type="PANTHER" id="PTHR34477:SF5">
    <property type="entry name" value="BSL5627 PROTEIN"/>
    <property type="match status" value="1"/>
</dbReference>
<comment type="caution">
    <text evidence="3">The sequence shown here is derived from an EMBL/GenBank/DDBJ whole genome shotgun (WGS) entry which is preliminary data.</text>
</comment>
<keyword evidence="4" id="KW-1185">Reference proteome</keyword>
<reference evidence="3 4" key="1">
    <citation type="submission" date="2018-03" db="EMBL/GenBank/DDBJ databases">
        <title>Genomic Encyclopedia of Archaeal and Bacterial Type Strains, Phase II (KMG-II): from individual species to whole genera.</title>
        <authorList>
            <person name="Goeker M."/>
        </authorList>
    </citation>
    <scope>NUCLEOTIDE SEQUENCE [LARGE SCALE GENOMIC DNA]</scope>
    <source>
        <strain evidence="3 4">DSM 28057</strain>
    </source>
</reference>
<dbReference type="SMART" id="SM00465">
    <property type="entry name" value="GIYc"/>
    <property type="match status" value="1"/>
</dbReference>
<evidence type="ECO:0000313" key="3">
    <source>
        <dbReference type="EMBL" id="PSL05519.1"/>
    </source>
</evidence>
<evidence type="ECO:0000313" key="4">
    <source>
        <dbReference type="Proteomes" id="UP000240708"/>
    </source>
</evidence>
<dbReference type="EMBL" id="PYGF01000003">
    <property type="protein sequence ID" value="PSL05519.1"/>
    <property type="molecule type" value="Genomic_DNA"/>
</dbReference>
<sequence>MQKGGAVYILTNAHHTTLYIGVTNDLQRRLYEHLNGLNRNSFVTKYNLRKLIYYEGFHAIEEAIIREKQLKGWTRKKKIDLINKINPSWKDFGEEVMNW</sequence>
<accession>A0A2P8E7T7</accession>
<dbReference type="AlphaFoldDB" id="A0A2P8E7T7"/>
<proteinExistence type="inferred from homology"/>
<comment type="similarity">
    <text evidence="1">Belongs to the UPF0213 family.</text>
</comment>
<organism evidence="3 4">
    <name type="scientific">Cecembia rubra</name>
    <dbReference type="NCBI Taxonomy" id="1485585"/>
    <lineage>
        <taxon>Bacteria</taxon>
        <taxon>Pseudomonadati</taxon>
        <taxon>Bacteroidota</taxon>
        <taxon>Cytophagia</taxon>
        <taxon>Cytophagales</taxon>
        <taxon>Cyclobacteriaceae</taxon>
        <taxon>Cecembia</taxon>
    </lineage>
</organism>
<dbReference type="RefSeq" id="WP_211299914.1">
    <property type="nucleotide sequence ID" value="NZ_PYGF01000003.1"/>
</dbReference>
<dbReference type="GO" id="GO:0004519">
    <property type="term" value="F:endonuclease activity"/>
    <property type="evidence" value="ECO:0007669"/>
    <property type="project" value="UniProtKB-KW"/>
</dbReference>
<protein>
    <submittedName>
        <fullName evidence="3">Putative endonuclease</fullName>
    </submittedName>
</protein>
<keyword evidence="3" id="KW-0540">Nuclease</keyword>
<feature type="domain" description="GIY-YIG" evidence="2">
    <location>
        <begin position="3"/>
        <end position="80"/>
    </location>
</feature>
<keyword evidence="3" id="KW-0378">Hydrolase</keyword>
<evidence type="ECO:0000256" key="1">
    <source>
        <dbReference type="ARBA" id="ARBA00007435"/>
    </source>
</evidence>
<dbReference type="CDD" id="cd10448">
    <property type="entry name" value="GIY-YIG_unchar_3"/>
    <property type="match status" value="1"/>
</dbReference>